<dbReference type="Pfam" id="PF04345">
    <property type="entry name" value="Chor_lyase"/>
    <property type="match status" value="1"/>
</dbReference>
<gene>
    <name evidence="2" type="primary">ubiC</name>
    <name evidence="2" type="ORF">NEISICOT_00549</name>
</gene>
<dbReference type="GO" id="GO:0008813">
    <property type="term" value="F:chorismate lyase activity"/>
    <property type="evidence" value="ECO:0007669"/>
    <property type="project" value="InterPro"/>
</dbReference>
<dbReference type="RefSeq" id="WP_003756081.1">
    <property type="nucleotide sequence ID" value="NZ_ACKO02000002.1"/>
</dbReference>
<dbReference type="InterPro" id="IPR028978">
    <property type="entry name" value="Chorismate_lyase_/UTRA_dom_sf"/>
</dbReference>
<dbReference type="GO" id="GO:0006744">
    <property type="term" value="P:ubiquinone biosynthetic process"/>
    <property type="evidence" value="ECO:0007669"/>
    <property type="project" value="InterPro"/>
</dbReference>
<comment type="caution">
    <text evidence="2">The sequence shown here is derived from an EMBL/GenBank/DDBJ whole genome shotgun (WGS) entry which is preliminary data.</text>
</comment>
<dbReference type="eggNOG" id="COG3161">
    <property type="taxonomic scope" value="Bacteria"/>
</dbReference>
<proteinExistence type="predicted"/>
<organism evidence="2 3">
    <name type="scientific">Neisseria sicca ATCC 29256</name>
    <dbReference type="NCBI Taxonomy" id="547045"/>
    <lineage>
        <taxon>Bacteria</taxon>
        <taxon>Pseudomonadati</taxon>
        <taxon>Pseudomonadota</taxon>
        <taxon>Betaproteobacteria</taxon>
        <taxon>Neisseriales</taxon>
        <taxon>Neisseriaceae</taxon>
        <taxon>Neisseria</taxon>
    </lineage>
</organism>
<dbReference type="EMBL" id="ACKO02000002">
    <property type="protein sequence ID" value="EET45839.1"/>
    <property type="molecule type" value="Genomic_DNA"/>
</dbReference>
<name>C6M211_NEISI</name>
<sequence>MKPINLNPMNPPLNWQDKLPSELPQGWNERAAALCQAQSLTAALRALGGSFTVKVLYIGELDWQCNPLGENHAETAAPQFVRDVLLHLDGVPVVQARSACSPQSQAWRGVLDCGTQPLGERLFDGTLPLKRSAFEFCLMENAGGQDDFRRPVAARRSYFDWDGEVLELTEYFCRGWRSLCRARICRFCIFL</sequence>
<dbReference type="GO" id="GO:0005737">
    <property type="term" value="C:cytoplasm"/>
    <property type="evidence" value="ECO:0007669"/>
    <property type="project" value="InterPro"/>
</dbReference>
<dbReference type="STRING" id="490.A6J88_00155"/>
<keyword evidence="3" id="KW-1185">Reference proteome</keyword>
<evidence type="ECO:0000313" key="2">
    <source>
        <dbReference type="EMBL" id="EET45839.1"/>
    </source>
</evidence>
<dbReference type="Gene3D" id="3.40.1410.10">
    <property type="entry name" value="Chorismate lyase-like"/>
    <property type="match status" value="1"/>
</dbReference>
<reference evidence="2" key="1">
    <citation type="submission" date="2009-07" db="EMBL/GenBank/DDBJ databases">
        <authorList>
            <person name="Weinstock G."/>
            <person name="Sodergren E."/>
            <person name="Clifton S."/>
            <person name="Fulton L."/>
            <person name="Fulton B."/>
            <person name="Courtney L."/>
            <person name="Fronick C."/>
            <person name="Harrison M."/>
            <person name="Strong C."/>
            <person name="Farmer C."/>
            <person name="Delahaunty K."/>
            <person name="Markovic C."/>
            <person name="Hall O."/>
            <person name="Minx P."/>
            <person name="Tomlinson C."/>
            <person name="Mitreva M."/>
            <person name="Nelson J."/>
            <person name="Hou S."/>
            <person name="Wollam A."/>
            <person name="Pepin K.H."/>
            <person name="Johnson M."/>
            <person name="Bhonagiri V."/>
            <person name="Nash W.E."/>
            <person name="Warren W."/>
            <person name="Chinwalla A."/>
            <person name="Mardis E.R."/>
            <person name="Wilson R.K."/>
        </authorList>
    </citation>
    <scope>NUCLEOTIDE SEQUENCE [LARGE SCALE GENOMIC DNA]</scope>
    <source>
        <strain evidence="2">ATCC 29256</strain>
    </source>
</reference>
<dbReference type="AlphaFoldDB" id="C6M211"/>
<accession>C6M211</accession>
<dbReference type="InterPro" id="IPR007440">
    <property type="entry name" value="Chorismate--pyruvate_lyase"/>
</dbReference>
<evidence type="ECO:0000313" key="3">
    <source>
        <dbReference type="Proteomes" id="UP000005365"/>
    </source>
</evidence>
<dbReference type="Proteomes" id="UP000005365">
    <property type="component" value="Unassembled WGS sequence"/>
</dbReference>
<keyword evidence="1" id="KW-0670">Pyruvate</keyword>
<dbReference type="EC" id="4.1.3.-" evidence="2"/>
<dbReference type="SUPFAM" id="SSF64288">
    <property type="entry name" value="Chorismate lyase-like"/>
    <property type="match status" value="1"/>
</dbReference>
<keyword evidence="2" id="KW-0456">Lyase</keyword>
<evidence type="ECO:0000256" key="1">
    <source>
        <dbReference type="ARBA" id="ARBA00023317"/>
    </source>
</evidence>
<protein>
    <submittedName>
        <fullName evidence="2">Chorismate lyase</fullName>
        <ecNumber evidence="2">4.1.3.-</ecNumber>
    </submittedName>
</protein>